<evidence type="ECO:0000256" key="1">
    <source>
        <dbReference type="ARBA" id="ARBA00004162"/>
    </source>
</evidence>
<dbReference type="SUPFAM" id="SSF56112">
    <property type="entry name" value="Protein kinase-like (PK-like)"/>
    <property type="match status" value="1"/>
</dbReference>
<dbReference type="GO" id="GO:0005524">
    <property type="term" value="F:ATP binding"/>
    <property type="evidence" value="ECO:0007669"/>
    <property type="project" value="UniProtKB-KW"/>
</dbReference>
<dbReference type="InterPro" id="IPR001245">
    <property type="entry name" value="Ser-Thr/Tyr_kinase_cat_dom"/>
</dbReference>
<comment type="catalytic activity">
    <reaction evidence="12">
        <text>L-threonyl-[protein] + ATP = O-phospho-L-threonyl-[protein] + ADP + H(+)</text>
        <dbReference type="Rhea" id="RHEA:46608"/>
        <dbReference type="Rhea" id="RHEA-COMP:11060"/>
        <dbReference type="Rhea" id="RHEA-COMP:11605"/>
        <dbReference type="ChEBI" id="CHEBI:15378"/>
        <dbReference type="ChEBI" id="CHEBI:30013"/>
        <dbReference type="ChEBI" id="CHEBI:30616"/>
        <dbReference type="ChEBI" id="CHEBI:61977"/>
        <dbReference type="ChEBI" id="CHEBI:456216"/>
        <dbReference type="EC" id="2.7.11.1"/>
    </reaction>
</comment>
<evidence type="ECO:0000256" key="7">
    <source>
        <dbReference type="ARBA" id="ARBA00022741"/>
    </source>
</evidence>
<comment type="catalytic activity">
    <reaction evidence="13">
        <text>L-seryl-[protein] + ATP = O-phospho-L-seryl-[protein] + ADP + H(+)</text>
        <dbReference type="Rhea" id="RHEA:17989"/>
        <dbReference type="Rhea" id="RHEA-COMP:9863"/>
        <dbReference type="Rhea" id="RHEA-COMP:11604"/>
        <dbReference type="ChEBI" id="CHEBI:15378"/>
        <dbReference type="ChEBI" id="CHEBI:29999"/>
        <dbReference type="ChEBI" id="CHEBI:30616"/>
        <dbReference type="ChEBI" id="CHEBI:83421"/>
        <dbReference type="ChEBI" id="CHEBI:456216"/>
        <dbReference type="EC" id="2.7.11.1"/>
    </reaction>
</comment>
<keyword evidence="11 14" id="KW-0472">Membrane</keyword>
<dbReference type="InterPro" id="IPR011009">
    <property type="entry name" value="Kinase-like_dom_sf"/>
</dbReference>
<keyword evidence="8" id="KW-0418">Kinase</keyword>
<proteinExistence type="predicted"/>
<evidence type="ECO:0000313" key="16">
    <source>
        <dbReference type="EMBL" id="KAJ3691156.1"/>
    </source>
</evidence>
<evidence type="ECO:0000259" key="15">
    <source>
        <dbReference type="PROSITE" id="PS50011"/>
    </source>
</evidence>
<name>A0AAD6ENY1_9POAL</name>
<evidence type="ECO:0000256" key="5">
    <source>
        <dbReference type="ARBA" id="ARBA00022679"/>
    </source>
</evidence>
<dbReference type="Gene3D" id="3.30.200.20">
    <property type="entry name" value="Phosphorylase Kinase, domain 1"/>
    <property type="match status" value="1"/>
</dbReference>
<dbReference type="EC" id="2.7.11.1" evidence="2"/>
<dbReference type="Gene3D" id="1.10.510.10">
    <property type="entry name" value="Transferase(Phosphotransferase) domain 1"/>
    <property type="match status" value="1"/>
</dbReference>
<evidence type="ECO:0000256" key="3">
    <source>
        <dbReference type="ARBA" id="ARBA00022475"/>
    </source>
</evidence>
<comment type="subcellular location">
    <subcellularLocation>
        <location evidence="1">Cell membrane</location>
        <topology evidence="1">Single-pass membrane protein</topology>
    </subcellularLocation>
</comment>
<dbReference type="AlphaFoldDB" id="A0AAD6ENY1"/>
<dbReference type="SMART" id="SM00220">
    <property type="entry name" value="S_TKc"/>
    <property type="match status" value="1"/>
</dbReference>
<keyword evidence="7" id="KW-0547">Nucleotide-binding</keyword>
<evidence type="ECO:0000256" key="4">
    <source>
        <dbReference type="ARBA" id="ARBA00022527"/>
    </source>
</evidence>
<dbReference type="InterPro" id="IPR008271">
    <property type="entry name" value="Ser/Thr_kinase_AS"/>
</dbReference>
<accession>A0AAD6ENY1</accession>
<evidence type="ECO:0000256" key="13">
    <source>
        <dbReference type="ARBA" id="ARBA00048679"/>
    </source>
</evidence>
<dbReference type="FunFam" id="3.30.200.20:FF:000162">
    <property type="entry name" value="Adenine nucleotide alpha hydrolase-like domain kinase"/>
    <property type="match status" value="1"/>
</dbReference>
<feature type="transmembrane region" description="Helical" evidence="14">
    <location>
        <begin position="12"/>
        <end position="41"/>
    </location>
</feature>
<dbReference type="PROSITE" id="PS00108">
    <property type="entry name" value="PROTEIN_KINASE_ST"/>
    <property type="match status" value="1"/>
</dbReference>
<comment type="caution">
    <text evidence="16">The sequence shown here is derived from an EMBL/GenBank/DDBJ whole genome shotgun (WGS) entry which is preliminary data.</text>
</comment>
<dbReference type="Proteomes" id="UP001210211">
    <property type="component" value="Unassembled WGS sequence"/>
</dbReference>
<keyword evidence="10 14" id="KW-1133">Transmembrane helix</keyword>
<reference evidence="16 17" key="1">
    <citation type="journal article" date="2022" name="Cell">
        <title>Repeat-based holocentromeres influence genome architecture and karyotype evolution.</title>
        <authorList>
            <person name="Hofstatter P.G."/>
            <person name="Thangavel G."/>
            <person name="Lux T."/>
            <person name="Neumann P."/>
            <person name="Vondrak T."/>
            <person name="Novak P."/>
            <person name="Zhang M."/>
            <person name="Costa L."/>
            <person name="Castellani M."/>
            <person name="Scott A."/>
            <person name="Toegelov H."/>
            <person name="Fuchs J."/>
            <person name="Mata-Sucre Y."/>
            <person name="Dias Y."/>
            <person name="Vanzela A.L.L."/>
            <person name="Huettel B."/>
            <person name="Almeida C.C.S."/>
            <person name="Simkova H."/>
            <person name="Souza G."/>
            <person name="Pedrosa-Harand A."/>
            <person name="Macas J."/>
            <person name="Mayer K.F.X."/>
            <person name="Houben A."/>
            <person name="Marques A."/>
        </authorList>
    </citation>
    <scope>NUCLEOTIDE SEQUENCE [LARGE SCALE GENOMIC DNA]</scope>
    <source>
        <strain evidence="16">RhyTen1mFocal</strain>
    </source>
</reference>
<dbReference type="PANTHER" id="PTHR47982:SF35">
    <property type="entry name" value="PROLINE-RICH RECEPTOR-LIKE PROTEIN KINASE PERK1-RELATED"/>
    <property type="match status" value="1"/>
</dbReference>
<dbReference type="InterPro" id="IPR000719">
    <property type="entry name" value="Prot_kinase_dom"/>
</dbReference>
<evidence type="ECO:0000256" key="12">
    <source>
        <dbReference type="ARBA" id="ARBA00047899"/>
    </source>
</evidence>
<organism evidence="16 17">
    <name type="scientific">Rhynchospora tenuis</name>
    <dbReference type="NCBI Taxonomy" id="198213"/>
    <lineage>
        <taxon>Eukaryota</taxon>
        <taxon>Viridiplantae</taxon>
        <taxon>Streptophyta</taxon>
        <taxon>Embryophyta</taxon>
        <taxon>Tracheophyta</taxon>
        <taxon>Spermatophyta</taxon>
        <taxon>Magnoliopsida</taxon>
        <taxon>Liliopsida</taxon>
        <taxon>Poales</taxon>
        <taxon>Cyperaceae</taxon>
        <taxon>Cyperoideae</taxon>
        <taxon>Rhynchosporeae</taxon>
        <taxon>Rhynchospora</taxon>
    </lineage>
</organism>
<keyword evidence="4" id="KW-0723">Serine/threonine-protein kinase</keyword>
<dbReference type="PROSITE" id="PS50011">
    <property type="entry name" value="PROTEIN_KINASE_DOM"/>
    <property type="match status" value="1"/>
</dbReference>
<dbReference type="GO" id="GO:0005886">
    <property type="term" value="C:plasma membrane"/>
    <property type="evidence" value="ECO:0007669"/>
    <property type="project" value="UniProtKB-SubCell"/>
</dbReference>
<dbReference type="Pfam" id="PF07714">
    <property type="entry name" value="PK_Tyr_Ser-Thr"/>
    <property type="match status" value="1"/>
</dbReference>
<protein>
    <recommendedName>
        <fullName evidence="2">non-specific serine/threonine protein kinase</fullName>
        <ecNumber evidence="2">2.7.11.1</ecNumber>
    </recommendedName>
</protein>
<evidence type="ECO:0000256" key="8">
    <source>
        <dbReference type="ARBA" id="ARBA00022777"/>
    </source>
</evidence>
<dbReference type="FunFam" id="1.10.510.10:FF:000173">
    <property type="entry name" value="proline-rich receptor-like protein kinase PERK8"/>
    <property type="match status" value="1"/>
</dbReference>
<dbReference type="GO" id="GO:0004674">
    <property type="term" value="F:protein serine/threonine kinase activity"/>
    <property type="evidence" value="ECO:0007669"/>
    <property type="project" value="UniProtKB-KW"/>
</dbReference>
<keyword evidence="9" id="KW-0067">ATP-binding</keyword>
<dbReference type="EMBL" id="JAMRDG010000002">
    <property type="protein sequence ID" value="KAJ3691156.1"/>
    <property type="molecule type" value="Genomic_DNA"/>
</dbReference>
<feature type="domain" description="Protein kinase" evidence="15">
    <location>
        <begin position="143"/>
        <end position="431"/>
    </location>
</feature>
<evidence type="ECO:0000256" key="6">
    <source>
        <dbReference type="ARBA" id="ARBA00022692"/>
    </source>
</evidence>
<sequence length="457" mass="51171">MPQNKYRGLTHPLVFMLILPILFSLYFLALFIGLTAIVGGVCTFFCCDNCVMNGLLVIADGLVEASAKLMERSMCMNDQQFRQNQFPMSMPSVQMPLNQYDSTIFQQRPLPLPIDPPSSVNITVDYPKSGFTFEELLEATHMFSAQNFLGEGGFCFVHKGILADGREVAIKQLKSDNTWGQHEFKAEVDILSRVHHRHLVQYIGCCMAQDKKMIVCEYMPNKTLDFHLHGKHEGTIDWPTRLKIAIGAAKGLAYLHEECQPRIIHRDIKAANILLNNSFEAKVADFGLSKLFPDGVSLIVATSLMGTRGYMAPEYSVGEIREKSDTFSFGVVLLELITGKKPIIKRPVFSEESNPYETLANWARPLLAEALQSGIYDAFVDSRLNNAYNYDEMKRMIACASACVRLLPQDRPLMSKVALVLAAQTSSDDLFTGLKSTEIHTASNSPTEFQESSQFSY</sequence>
<dbReference type="CDD" id="cd14066">
    <property type="entry name" value="STKc_IRAK"/>
    <property type="match status" value="1"/>
</dbReference>
<evidence type="ECO:0000256" key="9">
    <source>
        <dbReference type="ARBA" id="ARBA00022840"/>
    </source>
</evidence>
<gene>
    <name evidence="16" type="ORF">LUZ61_020320</name>
</gene>
<dbReference type="PANTHER" id="PTHR47982">
    <property type="entry name" value="PROLINE-RICH RECEPTOR-LIKE PROTEIN KINASE PERK4"/>
    <property type="match status" value="1"/>
</dbReference>
<keyword evidence="6 14" id="KW-0812">Transmembrane</keyword>
<evidence type="ECO:0000256" key="11">
    <source>
        <dbReference type="ARBA" id="ARBA00023136"/>
    </source>
</evidence>
<evidence type="ECO:0000256" key="14">
    <source>
        <dbReference type="SAM" id="Phobius"/>
    </source>
</evidence>
<evidence type="ECO:0000256" key="2">
    <source>
        <dbReference type="ARBA" id="ARBA00012513"/>
    </source>
</evidence>
<keyword evidence="17" id="KW-1185">Reference proteome</keyword>
<dbReference type="InterPro" id="IPR047117">
    <property type="entry name" value="PERK1-13-like"/>
</dbReference>
<evidence type="ECO:0000256" key="10">
    <source>
        <dbReference type="ARBA" id="ARBA00022989"/>
    </source>
</evidence>
<evidence type="ECO:0000313" key="17">
    <source>
        <dbReference type="Proteomes" id="UP001210211"/>
    </source>
</evidence>
<keyword evidence="3" id="KW-1003">Cell membrane</keyword>
<keyword evidence="5" id="KW-0808">Transferase</keyword>